<feature type="transmembrane region" description="Helical" evidence="1">
    <location>
        <begin position="59"/>
        <end position="82"/>
    </location>
</feature>
<dbReference type="Gene3D" id="1.10.246.130">
    <property type="match status" value="1"/>
</dbReference>
<dbReference type="Pfam" id="PF01970">
    <property type="entry name" value="TctA"/>
    <property type="match status" value="1"/>
</dbReference>
<evidence type="ECO:0000256" key="1">
    <source>
        <dbReference type="SAM" id="Phobius"/>
    </source>
</evidence>
<keyword evidence="1" id="KW-0812">Transmembrane</keyword>
<keyword evidence="4" id="KW-1185">Reference proteome</keyword>
<feature type="transmembrane region" description="Helical" evidence="1">
    <location>
        <begin position="20"/>
        <end position="47"/>
    </location>
</feature>
<comment type="caution">
    <text evidence="3">The sequence shown here is derived from an EMBL/GenBank/DDBJ whole genome shotgun (WGS) entry which is preliminary data.</text>
</comment>
<dbReference type="SUPFAM" id="SSF56235">
    <property type="entry name" value="N-terminal nucleophile aminohydrolases (Ntn hydrolases)"/>
    <property type="match status" value="1"/>
</dbReference>
<feature type="transmembrane region" description="Helical" evidence="1">
    <location>
        <begin position="353"/>
        <end position="377"/>
    </location>
</feature>
<dbReference type="EMBL" id="JALJXV010000004">
    <property type="protein sequence ID" value="MCP1674900.1"/>
    <property type="molecule type" value="Genomic_DNA"/>
</dbReference>
<evidence type="ECO:0000313" key="4">
    <source>
        <dbReference type="Proteomes" id="UP001205843"/>
    </source>
</evidence>
<dbReference type="InterPro" id="IPR029055">
    <property type="entry name" value="Ntn_hydrolases_N"/>
</dbReference>
<name>A0AAE3KAX2_9GAMM</name>
<dbReference type="InterPro" id="IPR002823">
    <property type="entry name" value="DUF112_TM"/>
</dbReference>
<dbReference type="Gene3D" id="3.60.20.40">
    <property type="match status" value="1"/>
</dbReference>
<dbReference type="PANTHER" id="PTHR35342">
    <property type="entry name" value="TRICARBOXYLIC TRANSPORT PROTEIN"/>
    <property type="match status" value="1"/>
</dbReference>
<dbReference type="Proteomes" id="UP001205843">
    <property type="component" value="Unassembled WGS sequence"/>
</dbReference>
<proteinExistence type="predicted"/>
<feature type="transmembrane region" description="Helical" evidence="1">
    <location>
        <begin position="413"/>
        <end position="443"/>
    </location>
</feature>
<feature type="transmembrane region" description="Helical" evidence="1">
    <location>
        <begin position="107"/>
        <end position="128"/>
    </location>
</feature>
<feature type="domain" description="DUF112" evidence="2">
    <location>
        <begin position="18"/>
        <end position="438"/>
    </location>
</feature>
<evidence type="ECO:0000259" key="2">
    <source>
        <dbReference type="Pfam" id="PF01970"/>
    </source>
</evidence>
<reference evidence="3" key="1">
    <citation type="submission" date="2022-03" db="EMBL/GenBank/DDBJ databases">
        <title>Genomic Encyclopedia of Type Strains, Phase III (KMG-III): the genomes of soil and plant-associated and newly described type strains.</title>
        <authorList>
            <person name="Whitman W."/>
        </authorList>
    </citation>
    <scope>NUCLEOTIDE SEQUENCE</scope>
    <source>
        <strain evidence="3">ANL 6-2</strain>
    </source>
</reference>
<dbReference type="Pfam" id="PF01019">
    <property type="entry name" value="G_glu_transpept"/>
    <property type="match status" value="1"/>
</dbReference>
<feature type="transmembrane region" description="Helical" evidence="1">
    <location>
        <begin position="194"/>
        <end position="213"/>
    </location>
</feature>
<gene>
    <name evidence="3" type="ORF">J2T57_002038</name>
</gene>
<dbReference type="RefSeq" id="WP_253477478.1">
    <property type="nucleotide sequence ID" value="NZ_JALJXV010000004.1"/>
</dbReference>
<feature type="transmembrane region" description="Helical" evidence="1">
    <location>
        <begin position="463"/>
        <end position="484"/>
    </location>
</feature>
<dbReference type="PANTHER" id="PTHR35342:SF5">
    <property type="entry name" value="TRICARBOXYLIC TRANSPORT PROTEIN"/>
    <property type="match status" value="1"/>
</dbReference>
<feature type="transmembrane region" description="Helical" evidence="1">
    <location>
        <begin position="140"/>
        <end position="157"/>
    </location>
</feature>
<dbReference type="AlphaFoldDB" id="A0AAE3KAX2"/>
<dbReference type="InterPro" id="IPR043138">
    <property type="entry name" value="GGT_lsub"/>
</dbReference>
<keyword evidence="1" id="KW-1133">Transmembrane helix</keyword>
<dbReference type="InterPro" id="IPR043137">
    <property type="entry name" value="GGT_ssub_C"/>
</dbReference>
<organism evidence="3 4">
    <name type="scientific">Natronocella acetinitrilica</name>
    <dbReference type="NCBI Taxonomy" id="414046"/>
    <lineage>
        <taxon>Bacteria</taxon>
        <taxon>Pseudomonadati</taxon>
        <taxon>Pseudomonadota</taxon>
        <taxon>Gammaproteobacteria</taxon>
        <taxon>Chromatiales</taxon>
        <taxon>Ectothiorhodospiraceae</taxon>
        <taxon>Natronocella</taxon>
    </lineage>
</organism>
<feature type="transmembrane region" description="Helical" evidence="1">
    <location>
        <begin position="383"/>
        <end position="406"/>
    </location>
</feature>
<sequence>MLELFMTAFIEVSNLQTLTLILTGVIVGIIGGTVPGFTVVMAILMVFPFTFAMTPMNGLALMIGVFAGGYSGGMVSGIMLGIPGTPSSITTVYDGYPMAKNGEPGRALGIAVLASFLGTLISLAILIMFGPLIARYSLNFRPWEITALIVFALTLVAGLSNGAILKGLIAAALGLFITMVGYDRNGNLRYDFGISSLSSGFELLPVMIGVFAFSQLMRNLESSDQERATKVETRIHIPYGLIMLDMLKQKVNVLRSSVIGATIGALPGTGGTVANFISYDQAKKASRRPERYGKGIPDGIVASESSNSAVVGGAFIPTLALGIPGDLPMAIMMGVLILHGISPGPLMFQQNPILIGSIYVSLFIAAIFMIITMFLFMRWFARVSLVPIEILAPLVLLFCAVGAFVLNNNTFDVWVLFIFGIMGYLMDKAGVPLTPLILGIILGSNLEQQFIRALELDSNWTTFFTRPIALTFFVLAAVSVIAAIRQNRRMNQRIRDGQSDAPRVGALHRQPRLANTLQAIADGGKRAFYEGPLAEDMVRHLQSHGGLHTMEDFAAVAGEYVEPIHSRFRGMDIYECPPNGQGIIALLILNMLSGYEPGGVEPLSAERLHREIEAGRLAYNVRNALVADPAQANVPIDWMLSEAHAETLRGRIDPQRRLDPLPAVTAPVNEDTVYITVVDRDRNAVSFINSLFSPYGSGIVSPKSGVLFHNRGRSFSFQPGHPNAIAPGKRPLHSIIPGMVMENGRARMPFGVMGGHYQATGHAYFLSNLFDYGLDLQEAMDLPRMFSEPGSDAVQVESTIPAEVREGLQALGHQLIAPPRAIGGSQAIWIDWESGVLTGASDHRKDGCALGY</sequence>
<evidence type="ECO:0000313" key="3">
    <source>
        <dbReference type="EMBL" id="MCP1674900.1"/>
    </source>
</evidence>
<keyword evidence="1" id="KW-0472">Membrane</keyword>
<feature type="transmembrane region" description="Helical" evidence="1">
    <location>
        <begin position="314"/>
        <end position="341"/>
    </location>
</feature>
<accession>A0AAE3KAX2</accession>
<protein>
    <submittedName>
        <fullName evidence="3">TctA family transporter</fullName>
    </submittedName>
</protein>